<evidence type="ECO:0000313" key="2">
    <source>
        <dbReference type="Proteomes" id="UP000221961"/>
    </source>
</evidence>
<organism evidence="1 2">
    <name type="scientific">Nocardia terpenica</name>
    <dbReference type="NCBI Taxonomy" id="455432"/>
    <lineage>
        <taxon>Bacteria</taxon>
        <taxon>Bacillati</taxon>
        <taxon>Actinomycetota</taxon>
        <taxon>Actinomycetes</taxon>
        <taxon>Mycobacteriales</taxon>
        <taxon>Nocardiaceae</taxon>
        <taxon>Nocardia</taxon>
    </lineage>
</organism>
<dbReference type="Proteomes" id="UP000221961">
    <property type="component" value="Chromosome"/>
</dbReference>
<proteinExistence type="predicted"/>
<gene>
    <name evidence="1" type="ORF">CRH09_16035</name>
</gene>
<reference evidence="1 2" key="1">
    <citation type="submission" date="2017-10" db="EMBL/GenBank/DDBJ databases">
        <title>Comparative genomics between pathogenic Norcardia.</title>
        <authorList>
            <person name="Zeng L."/>
        </authorList>
    </citation>
    <scope>NUCLEOTIDE SEQUENCE [LARGE SCALE GENOMIC DNA]</scope>
    <source>
        <strain evidence="1 2">NC_YFY_NT001</strain>
    </source>
</reference>
<dbReference type="AlphaFoldDB" id="A0A291RIS3"/>
<dbReference type="KEGG" id="ntp:CRH09_16035"/>
<dbReference type="EMBL" id="CP023778">
    <property type="protein sequence ID" value="ATL67486.1"/>
    <property type="molecule type" value="Genomic_DNA"/>
</dbReference>
<accession>A0A291RIS3</accession>
<evidence type="ECO:0000313" key="1">
    <source>
        <dbReference type="EMBL" id="ATL67486.1"/>
    </source>
</evidence>
<protein>
    <submittedName>
        <fullName evidence="1">Uncharacterized protein</fullName>
    </submittedName>
</protein>
<sequence length="79" mass="9125">MGDIHRTEVDGIEVTWRIDRTVRIGIVEVRNVSGDRIVAVFGSGRCLDLVQARGRFPKFEKVWDAVRHEFWQSVTRGDK</sequence>
<name>A0A291RIS3_9NOCA</name>